<gene>
    <name evidence="2" type="ORF">LLW17_02635</name>
</gene>
<accession>A0ABS8GQ17</accession>
<feature type="chain" id="PRO_5045955027" description="Cell wall anchor protein" evidence="1">
    <location>
        <begin position="22"/>
        <end position="484"/>
    </location>
</feature>
<keyword evidence="3" id="KW-1185">Reference proteome</keyword>
<dbReference type="EMBL" id="JAJGMW010000002">
    <property type="protein sequence ID" value="MCC4211603.1"/>
    <property type="molecule type" value="Genomic_DNA"/>
</dbReference>
<protein>
    <recommendedName>
        <fullName evidence="4">Cell wall anchor protein</fullName>
    </recommendedName>
</protein>
<evidence type="ECO:0000256" key="1">
    <source>
        <dbReference type="SAM" id="SignalP"/>
    </source>
</evidence>
<evidence type="ECO:0008006" key="4">
    <source>
        <dbReference type="Google" id="ProtNLM"/>
    </source>
</evidence>
<keyword evidence="1" id="KW-0732">Signal</keyword>
<feature type="signal peptide" evidence="1">
    <location>
        <begin position="1"/>
        <end position="21"/>
    </location>
</feature>
<proteinExistence type="predicted"/>
<evidence type="ECO:0000313" key="2">
    <source>
        <dbReference type="EMBL" id="MCC4211603.1"/>
    </source>
</evidence>
<evidence type="ECO:0000313" key="3">
    <source>
        <dbReference type="Proteomes" id="UP001197770"/>
    </source>
</evidence>
<comment type="caution">
    <text evidence="2">The sequence shown here is derived from an EMBL/GenBank/DDBJ whole genome shotgun (WGS) entry which is preliminary data.</text>
</comment>
<organism evidence="2 3">
    <name type="scientific">Leeuwenhoekiella parthenopeia</name>
    <dbReference type="NCBI Taxonomy" id="2890320"/>
    <lineage>
        <taxon>Bacteria</taxon>
        <taxon>Pseudomonadati</taxon>
        <taxon>Bacteroidota</taxon>
        <taxon>Flavobacteriia</taxon>
        <taxon>Flavobacteriales</taxon>
        <taxon>Flavobacteriaceae</taxon>
        <taxon>Leeuwenhoekiella</taxon>
    </lineage>
</organism>
<dbReference type="RefSeq" id="WP_228228714.1">
    <property type="nucleotide sequence ID" value="NZ_JAJGMW010000002.1"/>
</dbReference>
<dbReference type="Proteomes" id="UP001197770">
    <property type="component" value="Unassembled WGS sequence"/>
</dbReference>
<sequence length="484" mass="51309">MKIFRVFFVLNILLFNCVTQAQVGIGTTAPDPSALLDMQSETQGILTPRLTTAQRLAIAAPATGLLVYDTDESSFYYYLGSAWSQLKGAMARDNYILVKSVTDLPAVSGGVITLDENTYYEINGVINLSASINLNGAYISGLDATEDVLSFPGGTIFTGSSGGSIRNVTLTGAKAFDITGTGVESILLQNTVIAGMTTGVGSISNIGLFFGNVVQFISNSNGITYANVGNLLLNNQAWFSSNAGTFEKLTGTFGLVQKVSGFSTVAGSAIAFDVSANPSVSNGVILSTVFSGTSSNPYVSKYTTGSYTGYNFTNAWTINCPGIPVESDNVATGNVYYNGTITTGFLQTVNNQNAFNLQGNSNSNSTTAVNLFRMSSPQNNRLTYMGKRTRTFQVNASLSVRGNDNVGSFYAFFIRKNGTTTLTETNTIMRVNTTADVVSNSISGTVELAPNDFIEIWGQRLVTNTGGVNSATNIVVFSLNVNIK</sequence>
<reference evidence="2 3" key="1">
    <citation type="submission" date="2021-11" db="EMBL/GenBank/DDBJ databases">
        <title>Seasonal and diel survey of microbial diversity of the Tyrrhenian coast.</title>
        <authorList>
            <person name="Gattoni G."/>
            <person name="Corral P."/>
        </authorList>
    </citation>
    <scope>NUCLEOTIDE SEQUENCE [LARGE SCALE GENOMIC DNA]</scope>
    <source>
        <strain evidence="2 3">Mr9</strain>
    </source>
</reference>
<name>A0ABS8GQ17_9FLAO</name>